<dbReference type="GeneID" id="63684416"/>
<reference evidence="2 3" key="1">
    <citation type="journal article" date="2012" name="Science">
        <title>The Paleozoic origin of enzymatic lignin decomposition reconstructed from 31 fungal genomes.</title>
        <authorList>
            <person name="Floudas D."/>
            <person name="Binder M."/>
            <person name="Riley R."/>
            <person name="Barry K."/>
            <person name="Blanchette R.A."/>
            <person name="Henrissat B."/>
            <person name="Martinez A.T."/>
            <person name="Otillar R."/>
            <person name="Spatafora J.W."/>
            <person name="Yadav J.S."/>
            <person name="Aerts A."/>
            <person name="Benoit I."/>
            <person name="Boyd A."/>
            <person name="Carlson A."/>
            <person name="Copeland A."/>
            <person name="Coutinho P.M."/>
            <person name="de Vries R.P."/>
            <person name="Ferreira P."/>
            <person name="Findley K."/>
            <person name="Foster B."/>
            <person name="Gaskell J."/>
            <person name="Glotzer D."/>
            <person name="Gorecki P."/>
            <person name="Heitman J."/>
            <person name="Hesse C."/>
            <person name="Hori C."/>
            <person name="Igarashi K."/>
            <person name="Jurgens J.A."/>
            <person name="Kallen N."/>
            <person name="Kersten P."/>
            <person name="Kohler A."/>
            <person name="Kuees U."/>
            <person name="Kumar T.K.A."/>
            <person name="Kuo A."/>
            <person name="LaButti K."/>
            <person name="Larrondo L.F."/>
            <person name="Lindquist E."/>
            <person name="Ling A."/>
            <person name="Lombard V."/>
            <person name="Lucas S."/>
            <person name="Lundell T."/>
            <person name="Martin R."/>
            <person name="McLaughlin D.J."/>
            <person name="Morgenstern I."/>
            <person name="Morin E."/>
            <person name="Murat C."/>
            <person name="Nagy L.G."/>
            <person name="Nolan M."/>
            <person name="Ohm R.A."/>
            <person name="Patyshakuliyeva A."/>
            <person name="Rokas A."/>
            <person name="Ruiz-Duenas F.J."/>
            <person name="Sabat G."/>
            <person name="Salamov A."/>
            <person name="Samejima M."/>
            <person name="Schmutz J."/>
            <person name="Slot J.C."/>
            <person name="St John F."/>
            <person name="Stenlid J."/>
            <person name="Sun H."/>
            <person name="Sun S."/>
            <person name="Syed K."/>
            <person name="Tsang A."/>
            <person name="Wiebenga A."/>
            <person name="Young D."/>
            <person name="Pisabarro A."/>
            <person name="Eastwood D.C."/>
            <person name="Martin F."/>
            <person name="Cullen D."/>
            <person name="Grigoriev I.V."/>
            <person name="Hibbett D.S."/>
        </authorList>
    </citation>
    <scope>NUCLEOTIDE SEQUENCE [LARGE SCALE GENOMIC DNA]</scope>
    <source>
        <strain evidence="2 3">DJM-731 SS1</strain>
    </source>
</reference>
<evidence type="ECO:0000313" key="2">
    <source>
        <dbReference type="EMBL" id="EJT97209.1"/>
    </source>
</evidence>
<evidence type="ECO:0000313" key="3">
    <source>
        <dbReference type="Proteomes" id="UP000030653"/>
    </source>
</evidence>
<protein>
    <submittedName>
        <fullName evidence="2">Uncharacterized protein</fullName>
    </submittedName>
</protein>
<keyword evidence="3" id="KW-1185">Reference proteome</keyword>
<gene>
    <name evidence="2" type="ORF">DACRYDRAFT_112159</name>
</gene>
<feature type="coiled-coil region" evidence="1">
    <location>
        <begin position="140"/>
        <end position="167"/>
    </location>
</feature>
<dbReference type="RefSeq" id="XP_040624107.1">
    <property type="nucleotide sequence ID" value="XM_040769354.1"/>
</dbReference>
<sequence length="257" mass="28915">MLNPAPYQHLRKYEVTEATLQYGMACTCKSYHIFCCNKGWQLALPDDAIGALGDIYVKDGAGKALHAFAKVDVGGEGGVEEEWVLCPDLHSEVPGCWSLVHHPVHKSLVILERDGVVGWLVMEQDLSYEIEERMEPHWVYMQVLEIVEELEEEQHKLQEEIWIEEGEELWVEEGEVEAQVGLRYQTDTVASLPMVQAPFSNEAATTKMLELSRVSREAESFDPTFGADGQSMLNEHWEKMEGWEGGDMGSPCQGNTG</sequence>
<keyword evidence="1" id="KW-0175">Coiled coil</keyword>
<dbReference type="EMBL" id="JH795878">
    <property type="protein sequence ID" value="EJT97209.1"/>
    <property type="molecule type" value="Genomic_DNA"/>
</dbReference>
<name>M5FQY6_DACPD</name>
<dbReference type="AlphaFoldDB" id="M5FQY6"/>
<evidence type="ECO:0000256" key="1">
    <source>
        <dbReference type="SAM" id="Coils"/>
    </source>
</evidence>
<organism evidence="2 3">
    <name type="scientific">Dacryopinax primogenitus (strain DJM 731)</name>
    <name type="common">Brown rot fungus</name>
    <dbReference type="NCBI Taxonomy" id="1858805"/>
    <lineage>
        <taxon>Eukaryota</taxon>
        <taxon>Fungi</taxon>
        <taxon>Dikarya</taxon>
        <taxon>Basidiomycota</taxon>
        <taxon>Agaricomycotina</taxon>
        <taxon>Dacrymycetes</taxon>
        <taxon>Dacrymycetales</taxon>
        <taxon>Dacrymycetaceae</taxon>
        <taxon>Dacryopinax</taxon>
    </lineage>
</organism>
<dbReference type="Proteomes" id="UP000030653">
    <property type="component" value="Unassembled WGS sequence"/>
</dbReference>
<accession>M5FQY6</accession>
<dbReference type="HOGENOM" id="CLU_1081918_0_0_1"/>
<proteinExistence type="predicted"/>